<comment type="caution">
    <text evidence="5">The sequence shown here is derived from an EMBL/GenBank/DDBJ whole genome shotgun (WGS) entry which is preliminary data.</text>
</comment>
<dbReference type="PRINTS" id="PR00081">
    <property type="entry name" value="GDHRDH"/>
</dbReference>
<evidence type="ECO:0000256" key="4">
    <source>
        <dbReference type="RuleBase" id="RU000363"/>
    </source>
</evidence>
<evidence type="ECO:0000256" key="3">
    <source>
        <dbReference type="ARBA" id="ARBA00023002"/>
    </source>
</evidence>
<dbReference type="PRINTS" id="PR00080">
    <property type="entry name" value="SDRFAMILY"/>
</dbReference>
<protein>
    <submittedName>
        <fullName evidence="5">Uncharacterized protein</fullName>
    </submittedName>
</protein>
<keyword evidence="6" id="KW-1185">Reference proteome</keyword>
<dbReference type="PANTHER" id="PTHR44229:SF4">
    <property type="entry name" value="15-HYDROXYPROSTAGLANDIN DEHYDROGENASE [NAD(+)]"/>
    <property type="match status" value="1"/>
</dbReference>
<evidence type="ECO:0000313" key="5">
    <source>
        <dbReference type="EMBL" id="KAK7432887.1"/>
    </source>
</evidence>
<name>A0ABR1IJU3_9HYPO</name>
<dbReference type="Gene3D" id="3.40.50.720">
    <property type="entry name" value="NAD(P)-binding Rossmann-like Domain"/>
    <property type="match status" value="1"/>
</dbReference>
<evidence type="ECO:0000256" key="1">
    <source>
        <dbReference type="ARBA" id="ARBA00006484"/>
    </source>
</evidence>
<accession>A0ABR1IJU3</accession>
<dbReference type="PROSITE" id="PS00061">
    <property type="entry name" value="ADH_SHORT"/>
    <property type="match status" value="1"/>
</dbReference>
<dbReference type="InterPro" id="IPR020904">
    <property type="entry name" value="Sc_DH/Rdtase_CS"/>
</dbReference>
<dbReference type="PANTHER" id="PTHR44229">
    <property type="entry name" value="15-HYDROXYPROSTAGLANDIN DEHYDROGENASE [NAD(+)]"/>
    <property type="match status" value="1"/>
</dbReference>
<keyword evidence="2" id="KW-0521">NADP</keyword>
<evidence type="ECO:0000313" key="6">
    <source>
        <dbReference type="Proteomes" id="UP001498421"/>
    </source>
</evidence>
<reference evidence="5 6" key="1">
    <citation type="journal article" date="2025" name="Microbiol. Resour. Announc.">
        <title>Draft genome sequences for Neonectria magnoliae and Neonectria punicea, canker pathogens of Liriodendron tulipifera and Acer saccharum in West Virginia.</title>
        <authorList>
            <person name="Petronek H.M."/>
            <person name="Kasson M.T."/>
            <person name="Metheny A.M."/>
            <person name="Stauder C.M."/>
            <person name="Lovett B."/>
            <person name="Lynch S.C."/>
            <person name="Garnas J.R."/>
            <person name="Kasson L.R."/>
            <person name="Stajich J.E."/>
        </authorList>
    </citation>
    <scope>NUCLEOTIDE SEQUENCE [LARGE SCALE GENOMIC DNA]</scope>
    <source>
        <strain evidence="5 6">NRRL 64651</strain>
    </source>
</reference>
<dbReference type="Pfam" id="PF00106">
    <property type="entry name" value="adh_short"/>
    <property type="match status" value="1"/>
</dbReference>
<dbReference type="Proteomes" id="UP001498421">
    <property type="component" value="Unassembled WGS sequence"/>
</dbReference>
<dbReference type="InterPro" id="IPR036291">
    <property type="entry name" value="NAD(P)-bd_dom_sf"/>
</dbReference>
<dbReference type="SUPFAM" id="SSF51735">
    <property type="entry name" value="NAD(P)-binding Rossmann-fold domains"/>
    <property type="match status" value="1"/>
</dbReference>
<evidence type="ECO:0000256" key="2">
    <source>
        <dbReference type="ARBA" id="ARBA00022857"/>
    </source>
</evidence>
<gene>
    <name evidence="5" type="ORF">QQZ08_000358</name>
</gene>
<comment type="similarity">
    <text evidence="1 4">Belongs to the short-chain dehydrogenases/reductases (SDR) family.</text>
</comment>
<proteinExistence type="inferred from homology"/>
<dbReference type="EMBL" id="JAZAVK010000002">
    <property type="protein sequence ID" value="KAK7432887.1"/>
    <property type="molecule type" value="Genomic_DNA"/>
</dbReference>
<dbReference type="InterPro" id="IPR002347">
    <property type="entry name" value="SDR_fam"/>
</dbReference>
<keyword evidence="3" id="KW-0560">Oxidoreductase</keyword>
<sequence length="285" mass="30152">MASIAPVALITGGASGIGLAVAERLMDLDWRVAIADIQAADDGRYASQLTDGRILLLRVDVSSYDEQADAFSQVYKTWGRIDFVFANAGILERADFCAPATETANGAPPRPDTTVIDVDFHGVVWSSYLALHYFRKNASKGGSLVMTSSTAGIYAISEVPLYAAAKHGVLGLARSLGKRMKESGEPITVNAIIPGAVPTAIVPQSVIDAIPARFLTPASLIVKAIENILDDPSINGQAIECSGDEIVNRPPHPFVNEACEYTAGGGYRDKAGQDAVLKFGMDGKQ</sequence>
<organism evidence="5 6">
    <name type="scientific">Neonectria magnoliae</name>
    <dbReference type="NCBI Taxonomy" id="2732573"/>
    <lineage>
        <taxon>Eukaryota</taxon>
        <taxon>Fungi</taxon>
        <taxon>Dikarya</taxon>
        <taxon>Ascomycota</taxon>
        <taxon>Pezizomycotina</taxon>
        <taxon>Sordariomycetes</taxon>
        <taxon>Hypocreomycetidae</taxon>
        <taxon>Hypocreales</taxon>
        <taxon>Nectriaceae</taxon>
        <taxon>Neonectria</taxon>
    </lineage>
</organism>